<proteinExistence type="predicted"/>
<evidence type="ECO:0000313" key="2">
    <source>
        <dbReference type="Proteomes" id="UP001165101"/>
    </source>
</evidence>
<protein>
    <submittedName>
        <fullName evidence="1">Unnamed protein product</fullName>
    </submittedName>
</protein>
<sequence>MSLNSRNPNIFNIYVTDFTENFELNYFDSHEGRFIFRNDESIPNEQILAAEQFTDKYKKLRDKLTIVCQQEIPKELSKNPFDSLFDELLIVELSGQVKIYNGKTEFQRAELNIMNYNLIKEKIQLNTIDGENLKNFIIRLKNEIPSKSRQKFEDNYKISDIVNHIHVNSSLSNSKRLTNKDILKSSHYVETDSQALNKQLSEVDKEILKTLLNTNSVPDSESRYSQSFAGAESPGKSLQGKDDEVENINFQTPTQFSQNQKLSSLASDFRISNEKIPIDTTDIQSIGDITKDIMQLNKDSKYIVGEPDGSIRREVENEDLEKLTLMEDISRQPQSPNTYNIVVVKKEVEDDNVIYKDSQERKITEEDVSVESSPRAHKRQKVSVKSDMFKDLNLIISNKSRETKFSLYADIFGYEPYEQPIIRAKNESLSGRDQNKNPSEDQLFISSNFKLILTSDQLENIEFKDKFIVEKYLEIEFASEGDVLKFLGYENKETAYINQNIVKNKLESVISSQEPKQINLYLQEVSHLGLKHKIWTTSSTLSELHEQEYGRNI</sequence>
<dbReference type="Proteomes" id="UP001165101">
    <property type="component" value="Unassembled WGS sequence"/>
</dbReference>
<gene>
    <name evidence="1" type="ORF">Cboi01_000138600</name>
</gene>
<reference evidence="1" key="1">
    <citation type="submission" date="2023-04" db="EMBL/GenBank/DDBJ databases">
        <title>Candida boidinii NBRC 1967.</title>
        <authorList>
            <person name="Ichikawa N."/>
            <person name="Sato H."/>
            <person name="Tonouchi N."/>
        </authorList>
    </citation>
    <scope>NUCLEOTIDE SEQUENCE</scope>
    <source>
        <strain evidence="1">NBRC 1967</strain>
    </source>
</reference>
<organism evidence="1 2">
    <name type="scientific">Candida boidinii</name>
    <name type="common">Yeast</name>
    <dbReference type="NCBI Taxonomy" id="5477"/>
    <lineage>
        <taxon>Eukaryota</taxon>
        <taxon>Fungi</taxon>
        <taxon>Dikarya</taxon>
        <taxon>Ascomycota</taxon>
        <taxon>Saccharomycotina</taxon>
        <taxon>Pichiomycetes</taxon>
        <taxon>Pichiales</taxon>
        <taxon>Pichiaceae</taxon>
        <taxon>Ogataea</taxon>
        <taxon>Ogataea/Candida clade</taxon>
    </lineage>
</organism>
<accession>A0ACB5TJH7</accession>
<evidence type="ECO:0000313" key="1">
    <source>
        <dbReference type="EMBL" id="GME89408.1"/>
    </source>
</evidence>
<name>A0ACB5TJH7_CANBO</name>
<dbReference type="EMBL" id="BSXV01000511">
    <property type="protein sequence ID" value="GME89408.1"/>
    <property type="molecule type" value="Genomic_DNA"/>
</dbReference>
<comment type="caution">
    <text evidence="1">The sequence shown here is derived from an EMBL/GenBank/DDBJ whole genome shotgun (WGS) entry which is preliminary data.</text>
</comment>
<keyword evidence="2" id="KW-1185">Reference proteome</keyword>